<evidence type="ECO:0000313" key="3">
    <source>
        <dbReference type="Proteomes" id="UP001369815"/>
    </source>
</evidence>
<comment type="caution">
    <text evidence="2">The sequence shown here is derived from an EMBL/GenBank/DDBJ whole genome shotgun (WGS) entry which is preliminary data.</text>
</comment>
<evidence type="ECO:0000256" key="1">
    <source>
        <dbReference type="SAM" id="MobiDB-lite"/>
    </source>
</evidence>
<sequence>MSQATWDLVKGIFKKKRKAEDEPSDEERWFRVWDALFPEAQRPPTAYYEESHMHSAYQARALEVFDCLLTNEPQLAPVRSHRDYIIAALRRALDVAGQGTQLDQEVDDQFMISPPPPHAPLPSRNAQDRALDTNQRNISEPGIPDATNPYAGLSSHLEQPRYPDRELIDDVALYGLSDPTYTDMNFIANECDDTLYLDPREFGSL</sequence>
<feature type="region of interest" description="Disordered" evidence="1">
    <location>
        <begin position="136"/>
        <end position="157"/>
    </location>
</feature>
<protein>
    <submittedName>
        <fullName evidence="2">Uncharacterized protein</fullName>
    </submittedName>
</protein>
<organism evidence="2 3">
    <name type="scientific">Daldinia eschscholtzii</name>
    <dbReference type="NCBI Taxonomy" id="292717"/>
    <lineage>
        <taxon>Eukaryota</taxon>
        <taxon>Fungi</taxon>
        <taxon>Dikarya</taxon>
        <taxon>Ascomycota</taxon>
        <taxon>Pezizomycotina</taxon>
        <taxon>Sordariomycetes</taxon>
        <taxon>Xylariomycetidae</taxon>
        <taxon>Xylariales</taxon>
        <taxon>Hypoxylaceae</taxon>
        <taxon>Daldinia</taxon>
    </lineage>
</organism>
<dbReference type="Proteomes" id="UP001369815">
    <property type="component" value="Unassembled WGS sequence"/>
</dbReference>
<evidence type="ECO:0000313" key="2">
    <source>
        <dbReference type="EMBL" id="KAK6954679.1"/>
    </source>
</evidence>
<reference evidence="2 3" key="1">
    <citation type="journal article" date="2024" name="Front Chem Biol">
        <title>Unveiling the potential of Daldinia eschscholtzii MFLUCC 19-0629 through bioactivity and bioinformatics studies for enhanced sustainable agriculture production.</title>
        <authorList>
            <person name="Brooks S."/>
            <person name="Weaver J.A."/>
            <person name="Klomchit A."/>
            <person name="Alharthi S.A."/>
            <person name="Onlamun T."/>
            <person name="Nurani R."/>
            <person name="Vong T.K."/>
            <person name="Alberti F."/>
            <person name="Greco C."/>
        </authorList>
    </citation>
    <scope>NUCLEOTIDE SEQUENCE [LARGE SCALE GENOMIC DNA]</scope>
    <source>
        <strain evidence="2">MFLUCC 19-0629</strain>
    </source>
</reference>
<dbReference type="EMBL" id="JBANMG010000004">
    <property type="protein sequence ID" value="KAK6954679.1"/>
    <property type="molecule type" value="Genomic_DNA"/>
</dbReference>
<gene>
    <name evidence="2" type="ORF">Daesc_004647</name>
</gene>
<accession>A0AAX6MPY1</accession>
<name>A0AAX6MPY1_9PEZI</name>
<proteinExistence type="predicted"/>
<keyword evidence="3" id="KW-1185">Reference proteome</keyword>
<dbReference type="AlphaFoldDB" id="A0AAX6MPY1"/>